<evidence type="ECO:0000259" key="2">
    <source>
        <dbReference type="Pfam" id="PF13439"/>
    </source>
</evidence>
<protein>
    <recommendedName>
        <fullName evidence="5">Glycosyltransferase subfamily 4-like N-terminal domain-containing protein</fullName>
    </recommendedName>
</protein>
<dbReference type="GO" id="GO:0016757">
    <property type="term" value="F:glycosyltransferase activity"/>
    <property type="evidence" value="ECO:0007669"/>
    <property type="project" value="InterPro"/>
</dbReference>
<dbReference type="Pfam" id="PF00534">
    <property type="entry name" value="Glycos_transf_1"/>
    <property type="match status" value="1"/>
</dbReference>
<evidence type="ECO:0000313" key="3">
    <source>
        <dbReference type="EMBL" id="OGL43493.1"/>
    </source>
</evidence>
<organism evidence="3 4">
    <name type="scientific">Candidatus Schekmanbacteria bacterium RBG_16_38_10</name>
    <dbReference type="NCBI Taxonomy" id="1817879"/>
    <lineage>
        <taxon>Bacteria</taxon>
        <taxon>Candidatus Schekmaniibacteriota</taxon>
    </lineage>
</organism>
<dbReference type="InterPro" id="IPR001296">
    <property type="entry name" value="Glyco_trans_1"/>
</dbReference>
<gene>
    <name evidence="3" type="ORF">A2W05_02675</name>
</gene>
<feature type="domain" description="Glycosyl transferase family 1" evidence="1">
    <location>
        <begin position="182"/>
        <end position="345"/>
    </location>
</feature>
<name>A0A1F7RPP2_9BACT</name>
<dbReference type="Proteomes" id="UP000178797">
    <property type="component" value="Unassembled WGS sequence"/>
</dbReference>
<proteinExistence type="predicted"/>
<dbReference type="Gene3D" id="3.40.50.2000">
    <property type="entry name" value="Glycogen Phosphorylase B"/>
    <property type="match status" value="2"/>
</dbReference>
<sequence>MAQKKLNILQVATHTKIERGGAIQAYLLAKGMKKRGHNVTCVFNKDDEEKSFDKESLEKIIDEGMGLQTYNMHKISDCLKFRKLVADQKFDIIHTHRDVALRFVLKSCLWLKIKALLTNRGNNYRLKREIKAFKSKKLDRIIAVAEAVKSVLVEEGINPAKVEVVYGGFDHLKFNQEISGERILKEFNIPKGSFLVGNIATFQKKKGYPYFFRAASEVLKTHPNTIFIAVGSNVKDNYGELSKELGISDKVIFTGFREDIPEIIAALDLSVCSSNNGEGLTGALRESLAMSKPVISTSIAGNPEIVIDGITGLLVPPRDHISLAKAITFIIENREKAIEFGKKGRSLVMEKCTNEARCERIEKIYYEILQSKGYL</sequence>
<dbReference type="SUPFAM" id="SSF53756">
    <property type="entry name" value="UDP-Glycosyltransferase/glycogen phosphorylase"/>
    <property type="match status" value="1"/>
</dbReference>
<dbReference type="PANTHER" id="PTHR12526:SF638">
    <property type="entry name" value="SPORE COAT PROTEIN SA"/>
    <property type="match status" value="1"/>
</dbReference>
<dbReference type="AlphaFoldDB" id="A0A1F7RPP2"/>
<evidence type="ECO:0008006" key="5">
    <source>
        <dbReference type="Google" id="ProtNLM"/>
    </source>
</evidence>
<dbReference type="InterPro" id="IPR028098">
    <property type="entry name" value="Glyco_trans_4-like_N"/>
</dbReference>
<dbReference type="PANTHER" id="PTHR12526">
    <property type="entry name" value="GLYCOSYLTRANSFERASE"/>
    <property type="match status" value="1"/>
</dbReference>
<feature type="domain" description="Glycosyltransferase subfamily 4-like N-terminal" evidence="2">
    <location>
        <begin position="20"/>
        <end position="170"/>
    </location>
</feature>
<dbReference type="EMBL" id="MGDE01000225">
    <property type="protein sequence ID" value="OGL43493.1"/>
    <property type="molecule type" value="Genomic_DNA"/>
</dbReference>
<dbReference type="Pfam" id="PF13439">
    <property type="entry name" value="Glyco_transf_4"/>
    <property type="match status" value="1"/>
</dbReference>
<evidence type="ECO:0000259" key="1">
    <source>
        <dbReference type="Pfam" id="PF00534"/>
    </source>
</evidence>
<evidence type="ECO:0000313" key="4">
    <source>
        <dbReference type="Proteomes" id="UP000178797"/>
    </source>
</evidence>
<accession>A0A1F7RPP2</accession>
<reference evidence="3 4" key="1">
    <citation type="journal article" date="2016" name="Nat. Commun.">
        <title>Thousands of microbial genomes shed light on interconnected biogeochemical processes in an aquifer system.</title>
        <authorList>
            <person name="Anantharaman K."/>
            <person name="Brown C.T."/>
            <person name="Hug L.A."/>
            <person name="Sharon I."/>
            <person name="Castelle C.J."/>
            <person name="Probst A.J."/>
            <person name="Thomas B.C."/>
            <person name="Singh A."/>
            <person name="Wilkins M.J."/>
            <person name="Karaoz U."/>
            <person name="Brodie E.L."/>
            <person name="Williams K.H."/>
            <person name="Hubbard S.S."/>
            <person name="Banfield J.F."/>
        </authorList>
    </citation>
    <scope>NUCLEOTIDE SEQUENCE [LARGE SCALE GENOMIC DNA]</scope>
</reference>
<comment type="caution">
    <text evidence="3">The sequence shown here is derived from an EMBL/GenBank/DDBJ whole genome shotgun (WGS) entry which is preliminary data.</text>
</comment>